<dbReference type="GO" id="GO:0000976">
    <property type="term" value="F:transcription cis-regulatory region binding"/>
    <property type="evidence" value="ECO:0007669"/>
    <property type="project" value="TreeGrafter"/>
</dbReference>
<dbReference type="Gene3D" id="1.10.10.60">
    <property type="entry name" value="Homeodomain-like"/>
    <property type="match status" value="1"/>
</dbReference>
<evidence type="ECO:0000256" key="1">
    <source>
        <dbReference type="ARBA" id="ARBA00023015"/>
    </source>
</evidence>
<name>A0A1E3RFX2_MYCFV</name>
<dbReference type="Pfam" id="PF00440">
    <property type="entry name" value="TetR_N"/>
    <property type="match status" value="1"/>
</dbReference>
<dbReference type="STRING" id="1776.BHQ18_17935"/>
<organism evidence="6 7">
    <name type="scientific">Mycolicibacterium flavescens</name>
    <name type="common">Mycobacterium flavescens</name>
    <dbReference type="NCBI Taxonomy" id="1776"/>
    <lineage>
        <taxon>Bacteria</taxon>
        <taxon>Bacillati</taxon>
        <taxon>Actinomycetota</taxon>
        <taxon>Actinomycetes</taxon>
        <taxon>Mycobacteriales</taxon>
        <taxon>Mycobacteriaceae</taxon>
        <taxon>Mycolicibacterium</taxon>
    </lineage>
</organism>
<dbReference type="Proteomes" id="UP000094053">
    <property type="component" value="Unassembled WGS sequence"/>
</dbReference>
<dbReference type="SUPFAM" id="SSF46689">
    <property type="entry name" value="Homeodomain-like"/>
    <property type="match status" value="1"/>
</dbReference>
<dbReference type="Gene3D" id="1.10.357.10">
    <property type="entry name" value="Tetracycline Repressor, domain 2"/>
    <property type="match status" value="1"/>
</dbReference>
<dbReference type="RefSeq" id="WP_069414994.1">
    <property type="nucleotide sequence ID" value="NZ_JACKUL010000031.1"/>
</dbReference>
<dbReference type="OrthoDB" id="4143918at2"/>
<feature type="domain" description="HTH tetR-type" evidence="5">
    <location>
        <begin position="16"/>
        <end position="76"/>
    </location>
</feature>
<evidence type="ECO:0000256" key="3">
    <source>
        <dbReference type="ARBA" id="ARBA00023163"/>
    </source>
</evidence>
<accession>A0A1E3RFX2</accession>
<proteinExistence type="predicted"/>
<reference evidence="7" key="1">
    <citation type="submission" date="2016-09" db="EMBL/GenBank/DDBJ databases">
        <authorList>
            <person name="Greninger A.L."/>
            <person name="Jerome K.R."/>
            <person name="Mcnair B."/>
            <person name="Wallis C."/>
            <person name="Fang F."/>
        </authorList>
    </citation>
    <scope>NUCLEOTIDE SEQUENCE [LARGE SCALE GENOMIC DNA]</scope>
    <source>
        <strain evidence="7">M6</strain>
    </source>
</reference>
<keyword evidence="3" id="KW-0804">Transcription</keyword>
<comment type="caution">
    <text evidence="6">The sequence shown here is derived from an EMBL/GenBank/DDBJ whole genome shotgun (WGS) entry which is preliminary data.</text>
</comment>
<dbReference type="PANTHER" id="PTHR30055">
    <property type="entry name" value="HTH-TYPE TRANSCRIPTIONAL REGULATOR RUTR"/>
    <property type="match status" value="1"/>
</dbReference>
<dbReference type="InterPro" id="IPR041347">
    <property type="entry name" value="MftR_C"/>
</dbReference>
<dbReference type="InterPro" id="IPR009057">
    <property type="entry name" value="Homeodomain-like_sf"/>
</dbReference>
<feature type="DNA-binding region" description="H-T-H motif" evidence="4">
    <location>
        <begin position="39"/>
        <end position="58"/>
    </location>
</feature>
<protein>
    <submittedName>
        <fullName evidence="6">TetR family transcriptional regulator</fullName>
    </submittedName>
</protein>
<keyword evidence="2 4" id="KW-0238">DNA-binding</keyword>
<dbReference type="InterPro" id="IPR023772">
    <property type="entry name" value="DNA-bd_HTH_TetR-type_CS"/>
</dbReference>
<dbReference type="InterPro" id="IPR001647">
    <property type="entry name" value="HTH_TetR"/>
</dbReference>
<dbReference type="InterPro" id="IPR050109">
    <property type="entry name" value="HTH-type_TetR-like_transc_reg"/>
</dbReference>
<dbReference type="Pfam" id="PF17754">
    <property type="entry name" value="TetR_C_14"/>
    <property type="match status" value="1"/>
</dbReference>
<dbReference type="GO" id="GO:0003700">
    <property type="term" value="F:DNA-binding transcription factor activity"/>
    <property type="evidence" value="ECO:0007669"/>
    <property type="project" value="TreeGrafter"/>
</dbReference>
<evidence type="ECO:0000259" key="5">
    <source>
        <dbReference type="PROSITE" id="PS50977"/>
    </source>
</evidence>
<evidence type="ECO:0000313" key="7">
    <source>
        <dbReference type="Proteomes" id="UP000094053"/>
    </source>
</evidence>
<dbReference type="PANTHER" id="PTHR30055:SF238">
    <property type="entry name" value="MYCOFACTOCIN BIOSYNTHESIS TRANSCRIPTIONAL REGULATOR MFTR-RELATED"/>
    <property type="match status" value="1"/>
</dbReference>
<dbReference type="EMBL" id="MIHA01000013">
    <property type="protein sequence ID" value="ODQ88739.1"/>
    <property type="molecule type" value="Genomic_DNA"/>
</dbReference>
<dbReference type="PROSITE" id="PS01081">
    <property type="entry name" value="HTH_TETR_1"/>
    <property type="match status" value="1"/>
</dbReference>
<gene>
    <name evidence="6" type="ORF">BHQ18_17935</name>
</gene>
<evidence type="ECO:0000256" key="2">
    <source>
        <dbReference type="ARBA" id="ARBA00023125"/>
    </source>
</evidence>
<keyword evidence="1" id="KW-0805">Transcription regulation</keyword>
<sequence length="192" mass="21040">MTAPEPRPGLRERKKIQTRARIRREALGLIQEQGYQATTVEQISDAADISPRTFSRYFSTKEAVLLSVDHIPPIIEAFIAAPAHLSVIDAYRQAVETTFAALDDDAREEAIVGQRLMYSVPEAAGLIYTEYVRLIGPITDALTQRPDAPTDPVERRVLAGAIVGVLIGASHGTPLPGDPISTSLRVLDRMLR</sequence>
<evidence type="ECO:0000313" key="6">
    <source>
        <dbReference type="EMBL" id="ODQ88739.1"/>
    </source>
</evidence>
<keyword evidence="7" id="KW-1185">Reference proteome</keyword>
<dbReference type="AlphaFoldDB" id="A0A1E3RFX2"/>
<evidence type="ECO:0000256" key="4">
    <source>
        <dbReference type="PROSITE-ProRule" id="PRU00335"/>
    </source>
</evidence>
<dbReference type="PROSITE" id="PS50977">
    <property type="entry name" value="HTH_TETR_2"/>
    <property type="match status" value="1"/>
</dbReference>